<reference evidence="6 7" key="2">
    <citation type="journal article" date="2008" name="Nature">
        <title>The Phaeodactylum genome reveals the evolutionary history of diatom genomes.</title>
        <authorList>
            <person name="Bowler C."/>
            <person name="Allen A.E."/>
            <person name="Badger J.H."/>
            <person name="Grimwood J."/>
            <person name="Jabbari K."/>
            <person name="Kuo A."/>
            <person name="Maheswari U."/>
            <person name="Martens C."/>
            <person name="Maumus F."/>
            <person name="Otillar R.P."/>
            <person name="Rayko E."/>
            <person name="Salamov A."/>
            <person name="Vandepoele K."/>
            <person name="Beszteri B."/>
            <person name="Gruber A."/>
            <person name="Heijde M."/>
            <person name="Katinka M."/>
            <person name="Mock T."/>
            <person name="Valentin K."/>
            <person name="Verret F."/>
            <person name="Berges J.A."/>
            <person name="Brownlee C."/>
            <person name="Cadoret J.P."/>
            <person name="Chiovitti A."/>
            <person name="Choi C.J."/>
            <person name="Coesel S."/>
            <person name="De Martino A."/>
            <person name="Detter J.C."/>
            <person name="Durkin C."/>
            <person name="Falciatore A."/>
            <person name="Fournet J."/>
            <person name="Haruta M."/>
            <person name="Huysman M.J."/>
            <person name="Jenkins B.D."/>
            <person name="Jiroutova K."/>
            <person name="Jorgensen R.E."/>
            <person name="Joubert Y."/>
            <person name="Kaplan A."/>
            <person name="Kroger N."/>
            <person name="Kroth P.G."/>
            <person name="La Roche J."/>
            <person name="Lindquist E."/>
            <person name="Lommer M."/>
            <person name="Martin-Jezequel V."/>
            <person name="Lopez P.J."/>
            <person name="Lucas S."/>
            <person name="Mangogna M."/>
            <person name="McGinnis K."/>
            <person name="Medlin L.K."/>
            <person name="Montsant A."/>
            <person name="Oudot-Le Secq M.P."/>
            <person name="Napoli C."/>
            <person name="Obornik M."/>
            <person name="Parker M.S."/>
            <person name="Petit J.L."/>
            <person name="Porcel B.M."/>
            <person name="Poulsen N."/>
            <person name="Robison M."/>
            <person name="Rychlewski L."/>
            <person name="Rynearson T.A."/>
            <person name="Schmutz J."/>
            <person name="Shapiro H."/>
            <person name="Siaut M."/>
            <person name="Stanley M."/>
            <person name="Sussman M.R."/>
            <person name="Taylor A.R."/>
            <person name="Vardi A."/>
            <person name="von Dassow P."/>
            <person name="Vyverman W."/>
            <person name="Willis A."/>
            <person name="Wyrwicz L.S."/>
            <person name="Rokhsar D.S."/>
            <person name="Weissenbach J."/>
            <person name="Armbrust E.V."/>
            <person name="Green B.R."/>
            <person name="Van de Peer Y."/>
            <person name="Grigoriev I.V."/>
        </authorList>
    </citation>
    <scope>NUCLEOTIDE SEQUENCE [LARGE SCALE GENOMIC DNA]</scope>
    <source>
        <strain evidence="6 7">CCMP1335</strain>
    </source>
</reference>
<evidence type="ECO:0000256" key="2">
    <source>
        <dbReference type="ARBA" id="ARBA00023125"/>
    </source>
</evidence>
<dbReference type="PROSITE" id="PS50118">
    <property type="entry name" value="HMG_BOX_2"/>
    <property type="match status" value="1"/>
</dbReference>
<sequence>KDPNAPKRSPPAFFLYANQTRPDVKAKFPELHHTEIVKMIGTMWEALSEEDKKPFRDHEEQLRQQY</sequence>
<evidence type="ECO:0000313" key="6">
    <source>
        <dbReference type="EMBL" id="EED95641.1"/>
    </source>
</evidence>
<dbReference type="GeneID" id="7447623"/>
<feature type="DNA-binding region" description="HMG box" evidence="4">
    <location>
        <begin position="6"/>
        <end position="66"/>
    </location>
</feature>
<keyword evidence="3 4" id="KW-0539">Nucleus</keyword>
<evidence type="ECO:0000256" key="1">
    <source>
        <dbReference type="ARBA" id="ARBA00004123"/>
    </source>
</evidence>
<dbReference type="Proteomes" id="UP000001449">
    <property type="component" value="Chromosome 1"/>
</dbReference>
<dbReference type="EMBL" id="CM000638">
    <property type="protein sequence ID" value="EED95641.1"/>
    <property type="molecule type" value="Genomic_DNA"/>
</dbReference>
<dbReference type="GO" id="GO:0005634">
    <property type="term" value="C:nucleus"/>
    <property type="evidence" value="ECO:0007669"/>
    <property type="project" value="UniProtKB-SubCell"/>
</dbReference>
<dbReference type="PaxDb" id="35128-Thaps31652"/>
<dbReference type="SMART" id="SM00398">
    <property type="entry name" value="HMG"/>
    <property type="match status" value="1"/>
</dbReference>
<keyword evidence="2 4" id="KW-0238">DNA-binding</keyword>
<feature type="non-terminal residue" evidence="6">
    <location>
        <position position="1"/>
    </location>
</feature>
<evidence type="ECO:0000256" key="4">
    <source>
        <dbReference type="PROSITE-ProRule" id="PRU00267"/>
    </source>
</evidence>
<proteinExistence type="predicted"/>
<organism evidence="6 7">
    <name type="scientific">Thalassiosira pseudonana</name>
    <name type="common">Marine diatom</name>
    <name type="synonym">Cyclotella nana</name>
    <dbReference type="NCBI Taxonomy" id="35128"/>
    <lineage>
        <taxon>Eukaryota</taxon>
        <taxon>Sar</taxon>
        <taxon>Stramenopiles</taxon>
        <taxon>Ochrophyta</taxon>
        <taxon>Bacillariophyta</taxon>
        <taxon>Coscinodiscophyceae</taxon>
        <taxon>Thalassiosirophycidae</taxon>
        <taxon>Thalassiosirales</taxon>
        <taxon>Thalassiosiraceae</taxon>
        <taxon>Thalassiosira</taxon>
    </lineage>
</organism>
<feature type="domain" description="HMG box" evidence="5">
    <location>
        <begin position="6"/>
        <end position="66"/>
    </location>
</feature>
<dbReference type="STRING" id="35128.B8BT21"/>
<dbReference type="KEGG" id="tps:THAPSDRAFT_31652"/>
<dbReference type="InParanoid" id="B8BT21"/>
<dbReference type="InterPro" id="IPR036910">
    <property type="entry name" value="HMG_box_dom_sf"/>
</dbReference>
<dbReference type="InterPro" id="IPR050342">
    <property type="entry name" value="HMGB"/>
</dbReference>
<comment type="subcellular location">
    <subcellularLocation>
        <location evidence="1">Nucleus</location>
    </subcellularLocation>
</comment>
<evidence type="ECO:0000313" key="7">
    <source>
        <dbReference type="Proteomes" id="UP000001449"/>
    </source>
</evidence>
<dbReference type="HOGENOM" id="CLU_082854_10_3_1"/>
<dbReference type="SUPFAM" id="SSF47095">
    <property type="entry name" value="HMG-box"/>
    <property type="match status" value="1"/>
</dbReference>
<dbReference type="Pfam" id="PF00505">
    <property type="entry name" value="HMG_box"/>
    <property type="match status" value="1"/>
</dbReference>
<dbReference type="PANTHER" id="PTHR48112">
    <property type="entry name" value="HIGH MOBILITY GROUP PROTEIN DSP1"/>
    <property type="match status" value="1"/>
</dbReference>
<protein>
    <recommendedName>
        <fullName evidence="5">HMG box domain-containing protein</fullName>
    </recommendedName>
</protein>
<dbReference type="InterPro" id="IPR009071">
    <property type="entry name" value="HMG_box_dom"/>
</dbReference>
<dbReference type="CDD" id="cd00084">
    <property type="entry name" value="HMG-box_SF"/>
    <property type="match status" value="1"/>
</dbReference>
<keyword evidence="7" id="KW-1185">Reference proteome</keyword>
<gene>
    <name evidence="6" type="ORF">THAPSDRAFT_31652</name>
</gene>
<dbReference type="AlphaFoldDB" id="B8BT21"/>
<name>B8BT21_THAPS</name>
<dbReference type="GO" id="GO:0003677">
    <property type="term" value="F:DNA binding"/>
    <property type="evidence" value="ECO:0007669"/>
    <property type="project" value="UniProtKB-UniRule"/>
</dbReference>
<feature type="non-terminal residue" evidence="6">
    <location>
        <position position="66"/>
    </location>
</feature>
<dbReference type="RefSeq" id="XP_002286000.1">
    <property type="nucleotide sequence ID" value="XM_002285964.1"/>
</dbReference>
<accession>B8BT21</accession>
<evidence type="ECO:0000256" key="3">
    <source>
        <dbReference type="ARBA" id="ARBA00023242"/>
    </source>
</evidence>
<dbReference type="PANTHER" id="PTHR48112:SF32">
    <property type="entry name" value="HIGH MOBILITY GROUP PROTEIN B3"/>
    <property type="match status" value="1"/>
</dbReference>
<reference evidence="6 7" key="1">
    <citation type="journal article" date="2004" name="Science">
        <title>The genome of the diatom Thalassiosira pseudonana: ecology, evolution, and metabolism.</title>
        <authorList>
            <person name="Armbrust E.V."/>
            <person name="Berges J.A."/>
            <person name="Bowler C."/>
            <person name="Green B.R."/>
            <person name="Martinez D."/>
            <person name="Putnam N.H."/>
            <person name="Zhou S."/>
            <person name="Allen A.E."/>
            <person name="Apt K.E."/>
            <person name="Bechner M."/>
            <person name="Brzezinski M.A."/>
            <person name="Chaal B.K."/>
            <person name="Chiovitti A."/>
            <person name="Davis A.K."/>
            <person name="Demarest M.S."/>
            <person name="Detter J.C."/>
            <person name="Glavina T."/>
            <person name="Goodstein D."/>
            <person name="Hadi M.Z."/>
            <person name="Hellsten U."/>
            <person name="Hildebrand M."/>
            <person name="Jenkins B.D."/>
            <person name="Jurka J."/>
            <person name="Kapitonov V.V."/>
            <person name="Kroger N."/>
            <person name="Lau W.W."/>
            <person name="Lane T.W."/>
            <person name="Larimer F.W."/>
            <person name="Lippmeier J.C."/>
            <person name="Lucas S."/>
            <person name="Medina M."/>
            <person name="Montsant A."/>
            <person name="Obornik M."/>
            <person name="Parker M.S."/>
            <person name="Palenik B."/>
            <person name="Pazour G.J."/>
            <person name="Richardson P.M."/>
            <person name="Rynearson T.A."/>
            <person name="Saito M.A."/>
            <person name="Schwartz D.C."/>
            <person name="Thamatrakoln K."/>
            <person name="Valentin K."/>
            <person name="Vardi A."/>
            <person name="Wilkerson F.P."/>
            <person name="Rokhsar D.S."/>
        </authorList>
    </citation>
    <scope>NUCLEOTIDE SEQUENCE [LARGE SCALE GENOMIC DNA]</scope>
    <source>
        <strain evidence="6 7">CCMP1335</strain>
    </source>
</reference>
<dbReference type="eggNOG" id="KOG0381">
    <property type="taxonomic scope" value="Eukaryota"/>
</dbReference>
<evidence type="ECO:0000259" key="5">
    <source>
        <dbReference type="PROSITE" id="PS50118"/>
    </source>
</evidence>
<dbReference type="Gene3D" id="1.10.30.10">
    <property type="entry name" value="High mobility group box domain"/>
    <property type="match status" value="1"/>
</dbReference>